<dbReference type="EMBL" id="JBBPBM010000002">
    <property type="protein sequence ID" value="KAK8597054.1"/>
    <property type="molecule type" value="Genomic_DNA"/>
</dbReference>
<keyword evidence="3" id="KW-1185">Reference proteome</keyword>
<comment type="caution">
    <text evidence="2">The sequence shown here is derived from an EMBL/GenBank/DDBJ whole genome shotgun (WGS) entry which is preliminary data.</text>
</comment>
<gene>
    <name evidence="2" type="ORF">V6N12_065531</name>
</gene>
<reference evidence="2 3" key="1">
    <citation type="journal article" date="2024" name="G3 (Bethesda)">
        <title>Genome assembly of Hibiscus sabdariffa L. provides insights into metabolisms of medicinal natural products.</title>
        <authorList>
            <person name="Kim T."/>
        </authorList>
    </citation>
    <scope>NUCLEOTIDE SEQUENCE [LARGE SCALE GENOMIC DNA]</scope>
    <source>
        <strain evidence="2">TK-2024</strain>
        <tissue evidence="2">Old leaves</tissue>
    </source>
</reference>
<organism evidence="2 3">
    <name type="scientific">Hibiscus sabdariffa</name>
    <name type="common">roselle</name>
    <dbReference type="NCBI Taxonomy" id="183260"/>
    <lineage>
        <taxon>Eukaryota</taxon>
        <taxon>Viridiplantae</taxon>
        <taxon>Streptophyta</taxon>
        <taxon>Embryophyta</taxon>
        <taxon>Tracheophyta</taxon>
        <taxon>Spermatophyta</taxon>
        <taxon>Magnoliopsida</taxon>
        <taxon>eudicotyledons</taxon>
        <taxon>Gunneridae</taxon>
        <taxon>Pentapetalae</taxon>
        <taxon>rosids</taxon>
        <taxon>malvids</taxon>
        <taxon>Malvales</taxon>
        <taxon>Malvaceae</taxon>
        <taxon>Malvoideae</taxon>
        <taxon>Hibiscus</taxon>
    </lineage>
</organism>
<proteinExistence type="predicted"/>
<evidence type="ECO:0000256" key="1">
    <source>
        <dbReference type="SAM" id="MobiDB-lite"/>
    </source>
</evidence>
<evidence type="ECO:0000313" key="3">
    <source>
        <dbReference type="Proteomes" id="UP001472677"/>
    </source>
</evidence>
<sequence length="93" mass="10464">MSGESFKVLPLRTDVDCLNMVVELARNHHVHIYLVEIDESAGPQVEQFVETEYEFDEPNPYSEIGPEFESQAEPSVAAPAEPFETQDEPPFAP</sequence>
<accession>A0ABR2G8Z9</accession>
<name>A0ABR2G8Z9_9ROSI</name>
<dbReference type="Proteomes" id="UP001472677">
    <property type="component" value="Unassembled WGS sequence"/>
</dbReference>
<protein>
    <submittedName>
        <fullName evidence="2">Uncharacterized protein</fullName>
    </submittedName>
</protein>
<evidence type="ECO:0000313" key="2">
    <source>
        <dbReference type="EMBL" id="KAK8597054.1"/>
    </source>
</evidence>
<feature type="region of interest" description="Disordered" evidence="1">
    <location>
        <begin position="57"/>
        <end position="93"/>
    </location>
</feature>